<dbReference type="OrthoDB" id="5934426at2759"/>
<gene>
    <name evidence="1" type="ORF">T12_12688</name>
</gene>
<dbReference type="Proteomes" id="UP000054783">
    <property type="component" value="Unassembled WGS sequence"/>
</dbReference>
<protein>
    <submittedName>
        <fullName evidence="1">Uncharacterized protein</fullName>
    </submittedName>
</protein>
<dbReference type="EMBL" id="JYDQ01000035">
    <property type="protein sequence ID" value="KRY19475.1"/>
    <property type="molecule type" value="Genomic_DNA"/>
</dbReference>
<accession>A0A0V1A4Z8</accession>
<proteinExistence type="predicted"/>
<reference evidence="1 2" key="1">
    <citation type="submission" date="2015-01" db="EMBL/GenBank/DDBJ databases">
        <title>Evolution of Trichinella species and genotypes.</title>
        <authorList>
            <person name="Korhonen P.K."/>
            <person name="Edoardo P."/>
            <person name="Giuseppe L.R."/>
            <person name="Gasser R.B."/>
        </authorList>
    </citation>
    <scope>NUCLEOTIDE SEQUENCE [LARGE SCALE GENOMIC DNA]</scope>
    <source>
        <strain evidence="1">ISS2496</strain>
    </source>
</reference>
<evidence type="ECO:0000313" key="2">
    <source>
        <dbReference type="Proteomes" id="UP000054783"/>
    </source>
</evidence>
<dbReference type="AlphaFoldDB" id="A0A0V1A4Z8"/>
<name>A0A0V1A4Z8_9BILA</name>
<comment type="caution">
    <text evidence="1">The sequence shown here is derived from an EMBL/GenBank/DDBJ whole genome shotgun (WGS) entry which is preliminary data.</text>
</comment>
<organism evidence="1 2">
    <name type="scientific">Trichinella patagoniensis</name>
    <dbReference type="NCBI Taxonomy" id="990121"/>
    <lineage>
        <taxon>Eukaryota</taxon>
        <taxon>Metazoa</taxon>
        <taxon>Ecdysozoa</taxon>
        <taxon>Nematoda</taxon>
        <taxon>Enoplea</taxon>
        <taxon>Dorylaimia</taxon>
        <taxon>Trichinellida</taxon>
        <taxon>Trichinellidae</taxon>
        <taxon>Trichinella</taxon>
    </lineage>
</organism>
<evidence type="ECO:0000313" key="1">
    <source>
        <dbReference type="EMBL" id="KRY19475.1"/>
    </source>
</evidence>
<sequence length="81" mass="9423">MKLGLFLTGAQTSRPTPSWGLKNLTIKIDLLMFFNDQCQFDNSIAKQVKLPKKPKIIIFHNYPKGIKPTFDFEIAHYSFQY</sequence>
<keyword evidence="2" id="KW-1185">Reference proteome</keyword>